<dbReference type="InterPro" id="IPR027417">
    <property type="entry name" value="P-loop_NTPase"/>
</dbReference>
<accession>A0AAW0KSB2</accession>
<feature type="transmembrane region" description="Helical" evidence="8">
    <location>
        <begin position="21"/>
        <end position="45"/>
    </location>
</feature>
<proteinExistence type="predicted"/>
<protein>
    <submittedName>
        <fullName evidence="9">Abc transporter b family member 8</fullName>
    </submittedName>
</protein>
<dbReference type="PANTHER" id="PTHR43394">
    <property type="entry name" value="ATP-DEPENDENT PERMEASE MDL1, MITOCHONDRIAL"/>
    <property type="match status" value="1"/>
</dbReference>
<dbReference type="Proteomes" id="UP000237347">
    <property type="component" value="Unassembled WGS sequence"/>
</dbReference>
<evidence type="ECO:0000313" key="9">
    <source>
        <dbReference type="EMBL" id="KAK7842047.1"/>
    </source>
</evidence>
<evidence type="ECO:0000256" key="7">
    <source>
        <dbReference type="SAM" id="MobiDB-lite"/>
    </source>
</evidence>
<comment type="caution">
    <text evidence="9">The sequence shown here is derived from an EMBL/GenBank/DDBJ whole genome shotgun (WGS) entry which is preliminary data.</text>
</comment>
<dbReference type="Gene3D" id="3.40.50.300">
    <property type="entry name" value="P-loop containing nucleotide triphosphate hydrolases"/>
    <property type="match status" value="1"/>
</dbReference>
<keyword evidence="6 8" id="KW-0472">Membrane</keyword>
<feature type="region of interest" description="Disordered" evidence="7">
    <location>
        <begin position="171"/>
        <end position="193"/>
    </location>
</feature>
<evidence type="ECO:0000256" key="1">
    <source>
        <dbReference type="ARBA" id="ARBA00004141"/>
    </source>
</evidence>
<evidence type="ECO:0000256" key="3">
    <source>
        <dbReference type="ARBA" id="ARBA00022692"/>
    </source>
</evidence>
<keyword evidence="3 8" id="KW-0812">Transmembrane</keyword>
<organism evidence="9 10">
    <name type="scientific">Quercus suber</name>
    <name type="common">Cork oak</name>
    <dbReference type="NCBI Taxonomy" id="58331"/>
    <lineage>
        <taxon>Eukaryota</taxon>
        <taxon>Viridiplantae</taxon>
        <taxon>Streptophyta</taxon>
        <taxon>Embryophyta</taxon>
        <taxon>Tracheophyta</taxon>
        <taxon>Spermatophyta</taxon>
        <taxon>Magnoliopsida</taxon>
        <taxon>eudicotyledons</taxon>
        <taxon>Gunneridae</taxon>
        <taxon>Pentapetalae</taxon>
        <taxon>rosids</taxon>
        <taxon>fabids</taxon>
        <taxon>Fagales</taxon>
        <taxon>Fagaceae</taxon>
        <taxon>Quercus</taxon>
    </lineage>
</organism>
<keyword evidence="10" id="KW-1185">Reference proteome</keyword>
<dbReference type="SUPFAM" id="SSF52540">
    <property type="entry name" value="P-loop containing nucleoside triphosphate hydrolases"/>
    <property type="match status" value="1"/>
</dbReference>
<evidence type="ECO:0000256" key="6">
    <source>
        <dbReference type="ARBA" id="ARBA00023136"/>
    </source>
</evidence>
<dbReference type="GO" id="GO:0015421">
    <property type="term" value="F:ABC-type oligopeptide transporter activity"/>
    <property type="evidence" value="ECO:0007669"/>
    <property type="project" value="TreeGrafter"/>
</dbReference>
<comment type="subcellular location">
    <subcellularLocation>
        <location evidence="1">Membrane</location>
        <topology evidence="1">Multi-pass membrane protein</topology>
    </subcellularLocation>
</comment>
<name>A0AAW0KSB2_QUESU</name>
<dbReference type="AlphaFoldDB" id="A0AAW0KSB2"/>
<keyword evidence="2" id="KW-0813">Transport</keyword>
<feature type="transmembrane region" description="Helical" evidence="8">
    <location>
        <begin position="87"/>
        <end position="109"/>
    </location>
</feature>
<evidence type="ECO:0000256" key="4">
    <source>
        <dbReference type="ARBA" id="ARBA00022737"/>
    </source>
</evidence>
<gene>
    <name evidence="9" type="primary">ABCB8_1</name>
    <name evidence="9" type="ORF">CFP56_014369</name>
</gene>
<reference evidence="9 10" key="1">
    <citation type="journal article" date="2018" name="Sci. Data">
        <title>The draft genome sequence of cork oak.</title>
        <authorList>
            <person name="Ramos A.M."/>
            <person name="Usie A."/>
            <person name="Barbosa P."/>
            <person name="Barros P.M."/>
            <person name="Capote T."/>
            <person name="Chaves I."/>
            <person name="Simoes F."/>
            <person name="Abreu I."/>
            <person name="Carrasquinho I."/>
            <person name="Faro C."/>
            <person name="Guimaraes J.B."/>
            <person name="Mendonca D."/>
            <person name="Nobrega F."/>
            <person name="Rodrigues L."/>
            <person name="Saibo N.J.M."/>
            <person name="Varela M.C."/>
            <person name="Egas C."/>
            <person name="Matos J."/>
            <person name="Miguel C.M."/>
            <person name="Oliveira M.M."/>
            <person name="Ricardo C.P."/>
            <person name="Goncalves S."/>
        </authorList>
    </citation>
    <scope>NUCLEOTIDE SEQUENCE [LARGE SCALE GENOMIC DNA]</scope>
    <source>
        <strain evidence="10">cv. HL8</strain>
    </source>
</reference>
<dbReference type="PANTHER" id="PTHR43394:SF11">
    <property type="entry name" value="ATP-BINDING CASSETTE TRANSPORTER"/>
    <property type="match status" value="1"/>
</dbReference>
<evidence type="ECO:0000256" key="8">
    <source>
        <dbReference type="SAM" id="Phobius"/>
    </source>
</evidence>
<dbReference type="GO" id="GO:0005743">
    <property type="term" value="C:mitochondrial inner membrane"/>
    <property type="evidence" value="ECO:0007669"/>
    <property type="project" value="TreeGrafter"/>
</dbReference>
<keyword evidence="4" id="KW-0677">Repeat</keyword>
<keyword evidence="5 8" id="KW-1133">Transmembrane helix</keyword>
<dbReference type="Gene3D" id="1.20.1560.10">
    <property type="entry name" value="ABC transporter type 1, transmembrane domain"/>
    <property type="match status" value="1"/>
</dbReference>
<evidence type="ECO:0000256" key="5">
    <source>
        <dbReference type="ARBA" id="ARBA00022989"/>
    </source>
</evidence>
<dbReference type="InterPro" id="IPR039421">
    <property type="entry name" value="Type_1_exporter"/>
</dbReference>
<sequence>MGSPEKNDLEKGGMRRKDKSSIAIILTYADWVDIMLMFLGTIGAIGDGMSTNCLLVFASRLMNSLGYSKTQQNHGNFMDGVEKCSLYFVYLGLAVMVLAFMDNVVYIQVIAHKLSTVRNADLIAVVIGGCIIEIGSHNDLINRKNGHYAKLAKLQRQFSCDDQEQSSELRVSSVARSSAGRPSTARSSPAFFPKSPIITADSPAPGSHPVLPFSGFSL</sequence>
<evidence type="ECO:0000256" key="2">
    <source>
        <dbReference type="ARBA" id="ARBA00022448"/>
    </source>
</evidence>
<feature type="compositionally biased region" description="Low complexity" evidence="7">
    <location>
        <begin position="171"/>
        <end position="183"/>
    </location>
</feature>
<dbReference type="EMBL" id="PKMF04000228">
    <property type="protein sequence ID" value="KAK7842047.1"/>
    <property type="molecule type" value="Genomic_DNA"/>
</dbReference>
<dbReference type="InterPro" id="IPR036640">
    <property type="entry name" value="ABC1_TM_sf"/>
</dbReference>
<dbReference type="GO" id="GO:0090374">
    <property type="term" value="P:oligopeptide export from mitochondrion"/>
    <property type="evidence" value="ECO:0007669"/>
    <property type="project" value="TreeGrafter"/>
</dbReference>
<dbReference type="GO" id="GO:0005524">
    <property type="term" value="F:ATP binding"/>
    <property type="evidence" value="ECO:0007669"/>
    <property type="project" value="InterPro"/>
</dbReference>
<evidence type="ECO:0000313" key="10">
    <source>
        <dbReference type="Proteomes" id="UP000237347"/>
    </source>
</evidence>